<name>A0A0A0EFK6_9RHOB</name>
<dbReference type="PROSITE" id="PS50989">
    <property type="entry name" value="COA_CT_CTER"/>
    <property type="match status" value="1"/>
</dbReference>
<dbReference type="AlphaFoldDB" id="A0A0A0EFK6"/>
<dbReference type="PROSITE" id="PS50975">
    <property type="entry name" value="ATP_GRASP"/>
    <property type="match status" value="1"/>
</dbReference>
<dbReference type="SUPFAM" id="SSF51246">
    <property type="entry name" value="Rudiment single hybrid motif"/>
    <property type="match status" value="1"/>
</dbReference>
<keyword evidence="4" id="KW-0436">Ligase</keyword>
<dbReference type="InterPro" id="IPR011054">
    <property type="entry name" value="Rudment_hybrid_motif"/>
</dbReference>
<evidence type="ECO:0000313" key="16">
    <source>
        <dbReference type="Proteomes" id="UP000030004"/>
    </source>
</evidence>
<dbReference type="EC" id="6.4.1.2" evidence="3"/>
<dbReference type="GO" id="GO:2001295">
    <property type="term" value="P:malonyl-CoA biosynthetic process"/>
    <property type="evidence" value="ECO:0007669"/>
    <property type="project" value="UniProtKB-UniPathway"/>
</dbReference>
<dbReference type="PROSITE" id="PS00188">
    <property type="entry name" value="BIOTIN"/>
    <property type="match status" value="1"/>
</dbReference>
<dbReference type="InterPro" id="IPR011763">
    <property type="entry name" value="COA_CT_C"/>
</dbReference>
<dbReference type="GO" id="GO:0003989">
    <property type="term" value="F:acetyl-CoA carboxylase activity"/>
    <property type="evidence" value="ECO:0007669"/>
    <property type="project" value="UniProtKB-EC"/>
</dbReference>
<accession>A0A0A0EFK6</accession>
<dbReference type="InterPro" id="IPR001882">
    <property type="entry name" value="Biotin_BS"/>
</dbReference>
<evidence type="ECO:0000256" key="5">
    <source>
        <dbReference type="ARBA" id="ARBA00022741"/>
    </source>
</evidence>
<dbReference type="Pfam" id="PF02786">
    <property type="entry name" value="CPSase_L_D2"/>
    <property type="match status" value="1"/>
</dbReference>
<dbReference type="SMART" id="SM00878">
    <property type="entry name" value="Biotin_carb_C"/>
    <property type="match status" value="1"/>
</dbReference>
<dbReference type="Pfam" id="PF00289">
    <property type="entry name" value="Biotin_carb_N"/>
    <property type="match status" value="1"/>
</dbReference>
<gene>
    <name evidence="15" type="ORF">ATO9_11020</name>
</gene>
<keyword evidence="7" id="KW-0092">Biotin</keyword>
<dbReference type="GO" id="GO:0005524">
    <property type="term" value="F:ATP binding"/>
    <property type="evidence" value="ECO:0007669"/>
    <property type="project" value="UniProtKB-UniRule"/>
</dbReference>
<dbReference type="eggNOG" id="COG4799">
    <property type="taxonomic scope" value="Bacteria"/>
</dbReference>
<evidence type="ECO:0000259" key="14">
    <source>
        <dbReference type="PROSITE" id="PS50989"/>
    </source>
</evidence>
<evidence type="ECO:0000259" key="13">
    <source>
        <dbReference type="PROSITE" id="PS50980"/>
    </source>
</evidence>
<dbReference type="Pfam" id="PF00364">
    <property type="entry name" value="Biotin_lipoyl"/>
    <property type="match status" value="1"/>
</dbReference>
<dbReference type="eggNOG" id="COG0439">
    <property type="taxonomic scope" value="Bacteria"/>
</dbReference>
<dbReference type="SUPFAM" id="SSF51230">
    <property type="entry name" value="Single hybrid motif"/>
    <property type="match status" value="1"/>
</dbReference>
<dbReference type="InterPro" id="IPR005481">
    <property type="entry name" value="BC-like_N"/>
</dbReference>
<dbReference type="InterPro" id="IPR011762">
    <property type="entry name" value="COA_CT_N"/>
</dbReference>
<dbReference type="Pfam" id="PF02785">
    <property type="entry name" value="Biotin_carb_C"/>
    <property type="match status" value="1"/>
</dbReference>
<dbReference type="PROSITE" id="PS00867">
    <property type="entry name" value="CPSASE_2"/>
    <property type="match status" value="1"/>
</dbReference>
<keyword evidence="5 9" id="KW-0547">Nucleotide-binding</keyword>
<feature type="domain" description="Lipoyl-binding" evidence="10">
    <location>
        <begin position="478"/>
        <end position="549"/>
    </location>
</feature>
<protein>
    <recommendedName>
        <fullName evidence="3">acetyl-CoA carboxylase</fullName>
        <ecNumber evidence="3">6.4.1.2</ecNumber>
    </recommendedName>
</protein>
<dbReference type="CDD" id="cd06850">
    <property type="entry name" value="biotinyl_domain"/>
    <property type="match status" value="1"/>
</dbReference>
<evidence type="ECO:0000256" key="6">
    <source>
        <dbReference type="ARBA" id="ARBA00022840"/>
    </source>
</evidence>
<comment type="cofactor">
    <cofactor evidence="1">
        <name>biotin</name>
        <dbReference type="ChEBI" id="CHEBI:57586"/>
    </cofactor>
</comment>
<dbReference type="UniPathway" id="UPA00655">
    <property type="reaction ID" value="UER00711"/>
</dbReference>
<keyword evidence="6 9" id="KW-0067">ATP-binding</keyword>
<dbReference type="PROSITE" id="PS50979">
    <property type="entry name" value="BC"/>
    <property type="match status" value="1"/>
</dbReference>
<dbReference type="Gene3D" id="3.30.470.20">
    <property type="entry name" value="ATP-grasp fold, B domain"/>
    <property type="match status" value="1"/>
</dbReference>
<dbReference type="InterPro" id="IPR005479">
    <property type="entry name" value="CPAse_ATP-bd"/>
</dbReference>
<dbReference type="SUPFAM" id="SSF52096">
    <property type="entry name" value="ClpP/crotonase"/>
    <property type="match status" value="2"/>
</dbReference>
<dbReference type="InterPro" id="IPR016185">
    <property type="entry name" value="PreATP-grasp_dom_sf"/>
</dbReference>
<evidence type="ECO:0000259" key="10">
    <source>
        <dbReference type="PROSITE" id="PS50968"/>
    </source>
</evidence>
<comment type="caution">
    <text evidence="15">The sequence shown here is derived from an EMBL/GenBank/DDBJ whole genome shotgun (WGS) entry which is preliminary data.</text>
</comment>
<evidence type="ECO:0000256" key="8">
    <source>
        <dbReference type="ARBA" id="ARBA00023268"/>
    </source>
</evidence>
<dbReference type="InterPro" id="IPR034733">
    <property type="entry name" value="AcCoA_carboxyl_beta"/>
</dbReference>
<proteinExistence type="predicted"/>
<dbReference type="Gene3D" id="2.40.50.100">
    <property type="match status" value="1"/>
</dbReference>
<dbReference type="Pfam" id="PF01039">
    <property type="entry name" value="Carboxyl_trans"/>
    <property type="match status" value="1"/>
</dbReference>
<dbReference type="OrthoDB" id="9763189at2"/>
<dbReference type="InterPro" id="IPR005482">
    <property type="entry name" value="Biotin_COase_C"/>
</dbReference>
<evidence type="ECO:0000313" key="15">
    <source>
        <dbReference type="EMBL" id="KGM49189.1"/>
    </source>
</evidence>
<dbReference type="InterPro" id="IPR011053">
    <property type="entry name" value="Single_hybrid_motif"/>
</dbReference>
<dbReference type="Gene3D" id="3.90.226.10">
    <property type="entry name" value="2-enoyl-CoA Hydratase, Chain A, domain 1"/>
    <property type="match status" value="2"/>
</dbReference>
<organism evidence="15 16">
    <name type="scientific">Pseudooceanicola atlanticus</name>
    <dbReference type="NCBI Taxonomy" id="1461694"/>
    <lineage>
        <taxon>Bacteria</taxon>
        <taxon>Pseudomonadati</taxon>
        <taxon>Pseudomonadota</taxon>
        <taxon>Alphaproteobacteria</taxon>
        <taxon>Rhodobacterales</taxon>
        <taxon>Paracoccaceae</taxon>
        <taxon>Pseudooceanicola</taxon>
    </lineage>
</organism>
<comment type="pathway">
    <text evidence="2">Lipid metabolism; malonyl-CoA biosynthesis; malonyl-CoA from acetyl-CoA: step 1/1.</text>
</comment>
<feature type="domain" description="CoA carboxyltransferase N-terminal" evidence="13">
    <location>
        <begin position="566"/>
        <end position="835"/>
    </location>
</feature>
<evidence type="ECO:0000256" key="7">
    <source>
        <dbReference type="ARBA" id="ARBA00023267"/>
    </source>
</evidence>
<dbReference type="InterPro" id="IPR011764">
    <property type="entry name" value="Biotin_carboxylation_dom"/>
</dbReference>
<feature type="domain" description="CoA carboxyltransferase C-terminal" evidence="14">
    <location>
        <begin position="829"/>
        <end position="1075"/>
    </location>
</feature>
<dbReference type="InterPro" id="IPR029045">
    <property type="entry name" value="ClpP/crotonase-like_dom_sf"/>
</dbReference>
<dbReference type="Proteomes" id="UP000030004">
    <property type="component" value="Unassembled WGS sequence"/>
</dbReference>
<dbReference type="InterPro" id="IPR000089">
    <property type="entry name" value="Biotin_lipoyl"/>
</dbReference>
<dbReference type="PROSITE" id="PS50980">
    <property type="entry name" value="COA_CT_NTER"/>
    <property type="match status" value="1"/>
</dbReference>
<dbReference type="PANTHER" id="PTHR48095">
    <property type="entry name" value="PYRUVATE CARBOXYLASE SUBUNIT A"/>
    <property type="match status" value="1"/>
</dbReference>
<dbReference type="STRING" id="1461694.ATO9_11020"/>
<dbReference type="SUPFAM" id="SSF52440">
    <property type="entry name" value="PreATP-grasp domain"/>
    <property type="match status" value="1"/>
</dbReference>
<evidence type="ECO:0000256" key="2">
    <source>
        <dbReference type="ARBA" id="ARBA00004956"/>
    </source>
</evidence>
<dbReference type="GO" id="GO:0046872">
    <property type="term" value="F:metal ion binding"/>
    <property type="evidence" value="ECO:0007669"/>
    <property type="project" value="InterPro"/>
</dbReference>
<dbReference type="RefSeq" id="WP_043748320.1">
    <property type="nucleotide sequence ID" value="NZ_AQQX01000003.1"/>
</dbReference>
<dbReference type="eggNOG" id="COG4770">
    <property type="taxonomic scope" value="Bacteria"/>
</dbReference>
<keyword evidence="16" id="KW-1185">Reference proteome</keyword>
<evidence type="ECO:0000256" key="9">
    <source>
        <dbReference type="PROSITE-ProRule" id="PRU00409"/>
    </source>
</evidence>
<dbReference type="InterPro" id="IPR011761">
    <property type="entry name" value="ATP-grasp"/>
</dbReference>
<evidence type="ECO:0000256" key="4">
    <source>
        <dbReference type="ARBA" id="ARBA00022598"/>
    </source>
</evidence>
<evidence type="ECO:0000259" key="12">
    <source>
        <dbReference type="PROSITE" id="PS50979"/>
    </source>
</evidence>
<feature type="domain" description="Biotin carboxylation" evidence="12">
    <location>
        <begin position="1"/>
        <end position="447"/>
    </location>
</feature>
<evidence type="ECO:0000256" key="1">
    <source>
        <dbReference type="ARBA" id="ARBA00001953"/>
    </source>
</evidence>
<feature type="domain" description="ATP-grasp" evidence="11">
    <location>
        <begin position="118"/>
        <end position="316"/>
    </location>
</feature>
<dbReference type="PROSITE" id="PS50968">
    <property type="entry name" value="BIOTINYL_LIPOYL"/>
    <property type="match status" value="1"/>
</dbReference>
<dbReference type="EMBL" id="AQQX01000003">
    <property type="protein sequence ID" value="KGM49189.1"/>
    <property type="molecule type" value="Genomic_DNA"/>
</dbReference>
<dbReference type="InterPro" id="IPR051602">
    <property type="entry name" value="ACC_Biotin_Carboxylase"/>
</dbReference>
<evidence type="ECO:0000256" key="3">
    <source>
        <dbReference type="ARBA" id="ARBA00013058"/>
    </source>
</evidence>
<evidence type="ECO:0000259" key="11">
    <source>
        <dbReference type="PROSITE" id="PS50975"/>
    </source>
</evidence>
<dbReference type="FunFam" id="2.40.50.100:FF:000003">
    <property type="entry name" value="Acetyl-CoA carboxylase biotin carboxyl carrier protein"/>
    <property type="match status" value="1"/>
</dbReference>
<sequence length="1083" mass="113757">MTRLLIANRGEIALRIARTAAELGIETVAVHPADDAGSLHVLRADTAVELPGRGARAYLDIDAVVTAAKSSGCDMVHPGYGFLSENSDFAAALDKASLTFVGPRAESLALYGDKLKARALAQDHDVPVLPGTGAIDAEGAADFFATLPVGAAMVLKAVSGGGGRGMRVVTDPAEVAEAHARCASEAEAAFGDGAIYAERFIAAARHIEVQVLGDGQGGIVTLGDRDCTLQRRHQKVVEIAPAPELPAATRDALADHATRMAAAGQYRGLGTFEFLLDTATGEVFFIEANPRIQVEHTVTEVIYGLDLVACQLQIARGATLDDLALDLAPRGFAVQARVCLEEIAADGDIRPSGGTLAAYDPPAGPGIRVDGYGIAGYVAGTAYDSLLAKVIGQGPSLSAALSRTARALAEFRIDGPATNLAWLRAILDRPELVVSAVTTRFIGDHAADLAGAAQALPAPRFPQAETRTERRQVTELPEGQVPVAAPMQATLTEWRVSEGEAVAAGQPVAILEAMKMEHVITAPVAGRVTQLLIAPGDTVMDGAPLAALDPVEGDAAAQVDVDDIDLDRIRPDLQEMLDRQALGRDESRPEAVAKRHRLGLRTARENIADLVDPGSFNEYGEFAVAAQARRRSLEDLQANTSGDGILTGTATINRDLFGPEAGRAALAIGDYTVLAGTQGQRHHRKLDRIFQLAGKHKIPMVLYAEGGGGRPGDTERSTVSGLDGPSFAAFAELSGQVPVVGVVTGRCFAGNAALLGCCDVIIGTEASNIGMAGPAMIEGGGLGVYKPEEVGPIDVQWGNGVVDLRVADEAEATAAARKYLSYTQGDLTEWEEGDTRLLRHLVPENRLRVHEVRDVIKALADVGSVLELRRGWGPGMVTAFLRIEGKPYGLIANNSKHLGGAIDADAADKAARFLQLCEAYGLPVISLVDTPGFMVGPEGEKTALVRHVSRMFVVGASLTVPIYGVVLRKGYGLGAMAMVAGGFKEAALTVSWPTGEFGGMGLEGAVRLGFRKELEAVSDPVEKEELYQKLVAGMYAQGKAVAYASATEIDGVIDPAETRAWIANARNVAPPPARGGRPFVDTW</sequence>
<dbReference type="PANTHER" id="PTHR48095:SF5">
    <property type="entry name" value="BLL7292 PROTEIN"/>
    <property type="match status" value="1"/>
</dbReference>
<dbReference type="SUPFAM" id="SSF56059">
    <property type="entry name" value="Glutathione synthetase ATP-binding domain-like"/>
    <property type="match status" value="1"/>
</dbReference>
<reference evidence="15 16" key="1">
    <citation type="journal article" date="2015" name="Antonie Van Leeuwenhoek">
        <title>Pseudooceanicola atlanticus gen. nov. sp. nov., isolated from surface seawater of the Atlantic Ocean and reclassification of Oceanicola batsensis, Oceanicola marinus, Oceanicola nitratireducens, Oceanicola nanhaiensis, Oceanicola antarcticus and Oceanicola flagellatus, as Pseudooceanicola batsensis comb. nov., Pseudooceanicola marinus comb. nov., Pseudooceanicola nitratireducens comb. nov., Pseudooceanicola nanhaiensis comb. nov., Pseudooceanicola antarcticus comb. nov., and Pseudooceanicola flagellatus comb. nov.</title>
        <authorList>
            <person name="Lai Q."/>
            <person name="Li G."/>
            <person name="Liu X."/>
            <person name="Du Y."/>
            <person name="Sun F."/>
            <person name="Shao Z."/>
        </authorList>
    </citation>
    <scope>NUCLEOTIDE SEQUENCE [LARGE SCALE GENOMIC DNA]</scope>
    <source>
        <strain evidence="15 16">22II-s11g</strain>
    </source>
</reference>
<keyword evidence="8" id="KW-0511">Multifunctional enzyme</keyword>